<sequence length="1044" mass="117317">MDHDDLVVKAIEVYRSIPDFGEVYLSREDCLVAVGMNEEIASTEQVKKQFDRRRNGMEQRHGRPEHTDNIEENTKRAVYLFQRLAVNPTAIGKKPTQAWTMALAGFKHEQRKAGACFMKVSRAIKSSQKRQQQQQQQRQAAQMPPVARQNQIPRPGHKKPPPNNHLPKPPAVAARPVPHVLIDDDDGSQVVLSPISAADSNPAFVGFDQEKEEFSFFNTPPNFCNTEMQVLFDSAYCGDSVSMSSGAKSNIDWKDARKPQGSIRSAISHLTTTTDTRRTSKAAQQERQSRRELDNIRKSLFKAATVIYNSVRANENTLSIFKSAEAVATTFNKLVGIDCLSGREIQTAVAKGSINESPPRLGRQGEIPIEEFKDFCSAVFTACAIEQSNCQERSNREQLKSIVGEILNDKRKSEGLPAMNDARFYRRIEEEICHLQDLTKADSRESLRVLWLTYKTQLRHYENWEKHAVDLGFARELTADERPNEDGYIVWHKKRLSHVLQFDEMNLALEGTDATIGGRESLIPSVTRAGIKDGGQAAEKNGASMTIMFGVNFAGEVLPPLFIFPTGATDKKNYKLKADFAATLPQLKATYGFNTERYHNVPFAVNPKGGMTKEMLSEFFSRCIIPLYPKSSDNVDNRVLVKIDSGPGRNNPDTLVYLRSLGFHLYPGMPNGTSTGQELDQMFGYLKKHIYENRAILWAARFRLEGASATLTMADVGSMVFGGVVTLTDGSTVELVDAFSEAMDAAHIHKAMDKCGYCPSTRVALKSSQIRHEVIESEDGGIDEDADPYGALLDELERKNRQAIEALHLNGYDLADNLRRSINRVTVNQVRGRASTITEPNSRERQEAIQKVGTSTAGGWFHVTNGGAPMTCDDALIAFARKDQEKQARELEKKKEKWESFQEVTAAAQQVLQQKKDSKAWKKADLQVAIQFKQGPIPTEPHNEKVSVNKPQLLALWNAKYKDMPEPTVEEWTEEDDSMLESLYAGEIVDFDRDVGLQRCWETEEDAIALRLLSFNKQRRKNVLLHVIEELEATEWDEIEADLH</sequence>
<gene>
    <name evidence="2" type="ORF">SEMRO_3234_G345720.1</name>
</gene>
<name>A0A9N8EZT6_9STRA</name>
<dbReference type="EMBL" id="CAICTM010003232">
    <property type="protein sequence ID" value="CAB9531097.1"/>
    <property type="molecule type" value="Genomic_DNA"/>
</dbReference>
<dbReference type="Proteomes" id="UP001153069">
    <property type="component" value="Unassembled WGS sequence"/>
</dbReference>
<organism evidence="2 3">
    <name type="scientific">Seminavis robusta</name>
    <dbReference type="NCBI Taxonomy" id="568900"/>
    <lineage>
        <taxon>Eukaryota</taxon>
        <taxon>Sar</taxon>
        <taxon>Stramenopiles</taxon>
        <taxon>Ochrophyta</taxon>
        <taxon>Bacillariophyta</taxon>
        <taxon>Bacillariophyceae</taxon>
        <taxon>Bacillariophycidae</taxon>
        <taxon>Naviculales</taxon>
        <taxon>Naviculaceae</taxon>
        <taxon>Seminavis</taxon>
    </lineage>
</organism>
<feature type="compositionally biased region" description="Low complexity" evidence="1">
    <location>
        <begin position="125"/>
        <end position="142"/>
    </location>
</feature>
<evidence type="ECO:0000256" key="1">
    <source>
        <dbReference type="SAM" id="MobiDB-lite"/>
    </source>
</evidence>
<keyword evidence="3" id="KW-1185">Reference proteome</keyword>
<dbReference type="OrthoDB" id="47237at2759"/>
<evidence type="ECO:0000313" key="2">
    <source>
        <dbReference type="EMBL" id="CAB9531097.1"/>
    </source>
</evidence>
<dbReference type="AlphaFoldDB" id="A0A9N8EZT6"/>
<comment type="caution">
    <text evidence="2">The sequence shown here is derived from an EMBL/GenBank/DDBJ whole genome shotgun (WGS) entry which is preliminary data.</text>
</comment>
<protein>
    <submittedName>
        <fullName evidence="2">Uncharacterized protein</fullName>
    </submittedName>
</protein>
<accession>A0A9N8EZT6</accession>
<feature type="region of interest" description="Disordered" evidence="1">
    <location>
        <begin position="124"/>
        <end position="172"/>
    </location>
</feature>
<feature type="compositionally biased region" description="Pro residues" evidence="1">
    <location>
        <begin position="161"/>
        <end position="170"/>
    </location>
</feature>
<proteinExistence type="predicted"/>
<evidence type="ECO:0000313" key="3">
    <source>
        <dbReference type="Proteomes" id="UP001153069"/>
    </source>
</evidence>
<reference evidence="2" key="1">
    <citation type="submission" date="2020-06" db="EMBL/GenBank/DDBJ databases">
        <authorList>
            <consortium name="Plant Systems Biology data submission"/>
        </authorList>
    </citation>
    <scope>NUCLEOTIDE SEQUENCE</scope>
    <source>
        <strain evidence="2">D6</strain>
    </source>
</reference>